<feature type="compositionally biased region" description="Polar residues" evidence="1">
    <location>
        <begin position="72"/>
        <end position="87"/>
    </location>
</feature>
<dbReference type="GeneID" id="54481960"/>
<evidence type="ECO:0000256" key="1">
    <source>
        <dbReference type="SAM" id="MobiDB-lite"/>
    </source>
</evidence>
<protein>
    <submittedName>
        <fullName evidence="2">Uncharacterized protein</fullName>
    </submittedName>
</protein>
<dbReference type="AlphaFoldDB" id="A0A6A6W9L8"/>
<name>A0A6A6W9L8_9PEZI</name>
<evidence type="ECO:0000313" key="2">
    <source>
        <dbReference type="EMBL" id="KAF2759255.1"/>
    </source>
</evidence>
<dbReference type="EMBL" id="ML996570">
    <property type="protein sequence ID" value="KAF2759255.1"/>
    <property type="molecule type" value="Genomic_DNA"/>
</dbReference>
<feature type="compositionally biased region" description="Polar residues" evidence="1">
    <location>
        <begin position="11"/>
        <end position="23"/>
    </location>
</feature>
<reference evidence="2" key="1">
    <citation type="journal article" date="2020" name="Stud. Mycol.">
        <title>101 Dothideomycetes genomes: a test case for predicting lifestyles and emergence of pathogens.</title>
        <authorList>
            <person name="Haridas S."/>
            <person name="Albert R."/>
            <person name="Binder M."/>
            <person name="Bloem J."/>
            <person name="Labutti K."/>
            <person name="Salamov A."/>
            <person name="Andreopoulos B."/>
            <person name="Baker S."/>
            <person name="Barry K."/>
            <person name="Bills G."/>
            <person name="Bluhm B."/>
            <person name="Cannon C."/>
            <person name="Castanera R."/>
            <person name="Culley D."/>
            <person name="Daum C."/>
            <person name="Ezra D."/>
            <person name="Gonzalez J."/>
            <person name="Henrissat B."/>
            <person name="Kuo A."/>
            <person name="Liang C."/>
            <person name="Lipzen A."/>
            <person name="Lutzoni F."/>
            <person name="Magnuson J."/>
            <person name="Mondo S."/>
            <person name="Nolan M."/>
            <person name="Ohm R."/>
            <person name="Pangilinan J."/>
            <person name="Park H.-J."/>
            <person name="Ramirez L."/>
            <person name="Alfaro M."/>
            <person name="Sun H."/>
            <person name="Tritt A."/>
            <person name="Yoshinaga Y."/>
            <person name="Zwiers L.-H."/>
            <person name="Turgeon B."/>
            <person name="Goodwin S."/>
            <person name="Spatafora J."/>
            <person name="Crous P."/>
            <person name="Grigoriev I."/>
        </authorList>
    </citation>
    <scope>NUCLEOTIDE SEQUENCE</scope>
    <source>
        <strain evidence="2">CBS 121739</strain>
    </source>
</reference>
<proteinExistence type="predicted"/>
<feature type="region of interest" description="Disordered" evidence="1">
    <location>
        <begin position="1"/>
        <end position="99"/>
    </location>
</feature>
<evidence type="ECO:0000313" key="3">
    <source>
        <dbReference type="Proteomes" id="UP000799437"/>
    </source>
</evidence>
<sequence>MLHQRRLDTIENATSLPSKTASETKWLHITAPSSFEEDQSCISQHSPPLPSVRSHSPFPPPRCSRNEHANPTKHQTTSRIRSSSGSPTPAPARSVHSSQ</sequence>
<dbReference type="RefSeq" id="XP_033601706.1">
    <property type="nucleotide sequence ID" value="XM_033740906.1"/>
</dbReference>
<keyword evidence="3" id="KW-1185">Reference proteome</keyword>
<dbReference type="Proteomes" id="UP000799437">
    <property type="component" value="Unassembled WGS sequence"/>
</dbReference>
<accession>A0A6A6W9L8</accession>
<gene>
    <name evidence="2" type="ORF">EJ05DRAFT_339237</name>
</gene>
<organism evidence="2 3">
    <name type="scientific">Pseudovirgaria hyperparasitica</name>
    <dbReference type="NCBI Taxonomy" id="470096"/>
    <lineage>
        <taxon>Eukaryota</taxon>
        <taxon>Fungi</taxon>
        <taxon>Dikarya</taxon>
        <taxon>Ascomycota</taxon>
        <taxon>Pezizomycotina</taxon>
        <taxon>Dothideomycetes</taxon>
        <taxon>Dothideomycetes incertae sedis</taxon>
        <taxon>Acrospermales</taxon>
        <taxon>Acrospermaceae</taxon>
        <taxon>Pseudovirgaria</taxon>
    </lineage>
</organism>